<evidence type="ECO:0000256" key="1">
    <source>
        <dbReference type="SAM" id="MobiDB-lite"/>
    </source>
</evidence>
<accession>A0A8B8B4K6</accession>
<protein>
    <submittedName>
        <fullName evidence="4">Uncharacterized protein LOC111107295</fullName>
    </submittedName>
</protein>
<organism evidence="3 4">
    <name type="scientific">Crassostrea virginica</name>
    <name type="common">Eastern oyster</name>
    <dbReference type="NCBI Taxonomy" id="6565"/>
    <lineage>
        <taxon>Eukaryota</taxon>
        <taxon>Metazoa</taxon>
        <taxon>Spiralia</taxon>
        <taxon>Lophotrochozoa</taxon>
        <taxon>Mollusca</taxon>
        <taxon>Bivalvia</taxon>
        <taxon>Autobranchia</taxon>
        <taxon>Pteriomorphia</taxon>
        <taxon>Ostreida</taxon>
        <taxon>Ostreoidea</taxon>
        <taxon>Ostreidae</taxon>
        <taxon>Crassostrea</taxon>
    </lineage>
</organism>
<evidence type="ECO:0000313" key="4">
    <source>
        <dbReference type="RefSeq" id="XP_022298146.1"/>
    </source>
</evidence>
<keyword evidence="2" id="KW-0812">Transmembrane</keyword>
<dbReference type="AlphaFoldDB" id="A0A8B8B4K6"/>
<keyword evidence="2" id="KW-1133">Transmembrane helix</keyword>
<reference evidence="4" key="1">
    <citation type="submission" date="2025-08" db="UniProtKB">
        <authorList>
            <consortium name="RefSeq"/>
        </authorList>
    </citation>
    <scope>IDENTIFICATION</scope>
    <source>
        <tissue evidence="4">Whole sample</tissue>
    </source>
</reference>
<gene>
    <name evidence="4" type="primary">LOC111107295</name>
</gene>
<dbReference type="RefSeq" id="XP_022298146.1">
    <property type="nucleotide sequence ID" value="XM_022442438.1"/>
</dbReference>
<dbReference type="GeneID" id="111107295"/>
<keyword evidence="2" id="KW-0472">Membrane</keyword>
<sequence>MMDFTSQSLGAPAPGPRLNQSGMDHVGAGLSSPFQESLSKTPLDASVEMTVFWETSTDRQSCQFFGLDMADLTIEETSYQTDNPTILSLSFVLAGLVFVSLVLLLVLFKENITSCKVHFSSVKIRKLQFSGSESERSQELHHVSQIEPPDLVTGDDTTVYCTINLDDEGLPKELDKMEVKPSRDDHDKYLYNILKRNYGNRLNSEENECSHHYDGAFNL</sequence>
<proteinExistence type="predicted"/>
<evidence type="ECO:0000313" key="3">
    <source>
        <dbReference type="Proteomes" id="UP000694844"/>
    </source>
</evidence>
<keyword evidence="3" id="KW-1185">Reference proteome</keyword>
<evidence type="ECO:0000256" key="2">
    <source>
        <dbReference type="SAM" id="Phobius"/>
    </source>
</evidence>
<feature type="region of interest" description="Disordered" evidence="1">
    <location>
        <begin position="1"/>
        <end position="22"/>
    </location>
</feature>
<dbReference type="KEGG" id="cvn:111107295"/>
<dbReference type="Proteomes" id="UP000694844">
    <property type="component" value="Chromosome 8"/>
</dbReference>
<feature type="transmembrane region" description="Helical" evidence="2">
    <location>
        <begin position="86"/>
        <end position="108"/>
    </location>
</feature>
<name>A0A8B8B4K6_CRAVI</name>